<protein>
    <recommendedName>
        <fullName evidence="1">Xylose isomerase-like TIM barrel domain-containing protein</fullName>
    </recommendedName>
</protein>
<dbReference type="InterPro" id="IPR036237">
    <property type="entry name" value="Xyl_isomerase-like_sf"/>
</dbReference>
<name>A0A6C0IBE0_9ZZZZ</name>
<dbReference type="InterPro" id="IPR013022">
    <property type="entry name" value="Xyl_isomerase-like_TIM-brl"/>
</dbReference>
<dbReference type="SUPFAM" id="SSF51658">
    <property type="entry name" value="Xylose isomerase-like"/>
    <property type="match status" value="1"/>
</dbReference>
<dbReference type="GO" id="GO:0008270">
    <property type="term" value="F:zinc ion binding"/>
    <property type="evidence" value="ECO:0007669"/>
    <property type="project" value="InterPro"/>
</dbReference>
<dbReference type="PANTHER" id="PTHR21445">
    <property type="entry name" value="ENDONUCLEASE IV ENDODEOXYRIBONUCLEASE IV"/>
    <property type="match status" value="1"/>
</dbReference>
<dbReference type="PANTHER" id="PTHR21445:SF0">
    <property type="entry name" value="APURINIC-APYRIMIDINIC ENDONUCLEASE"/>
    <property type="match status" value="1"/>
</dbReference>
<organism evidence="2">
    <name type="scientific">viral metagenome</name>
    <dbReference type="NCBI Taxonomy" id="1070528"/>
    <lineage>
        <taxon>unclassified sequences</taxon>
        <taxon>metagenomes</taxon>
        <taxon>organismal metagenomes</taxon>
    </lineage>
</organism>
<dbReference type="Gene3D" id="3.20.20.150">
    <property type="entry name" value="Divalent-metal-dependent TIM barrel enzymes"/>
    <property type="match status" value="1"/>
</dbReference>
<dbReference type="PROSITE" id="PS51432">
    <property type="entry name" value="AP_NUCLEASE_F2_4"/>
    <property type="match status" value="1"/>
</dbReference>
<dbReference type="AlphaFoldDB" id="A0A6C0IBE0"/>
<reference evidence="2" key="1">
    <citation type="journal article" date="2020" name="Nature">
        <title>Giant virus diversity and host interactions through global metagenomics.</title>
        <authorList>
            <person name="Schulz F."/>
            <person name="Roux S."/>
            <person name="Paez-Espino D."/>
            <person name="Jungbluth S."/>
            <person name="Walsh D.A."/>
            <person name="Denef V.J."/>
            <person name="McMahon K.D."/>
            <person name="Konstantinidis K.T."/>
            <person name="Eloe-Fadrosh E.A."/>
            <person name="Kyrpides N.C."/>
            <person name="Woyke T."/>
        </authorList>
    </citation>
    <scope>NUCLEOTIDE SEQUENCE</scope>
    <source>
        <strain evidence="2">GVMAG-M-3300023184-60</strain>
    </source>
</reference>
<evidence type="ECO:0000259" key="1">
    <source>
        <dbReference type="Pfam" id="PF01261"/>
    </source>
</evidence>
<sequence length="289" mass="32839">MTPIIYVGAHINREKTIVKTMEAITKNGGNCLQLFVSNPRSASLVNIDNYINTADDIKEYSNKNDFKTIIHSSYTINLARDFKNGKRAVPIEECFWVQLLLHELRISHLINSSGVIVHVGKHTTLSYEYGLENMRIALEYIIDVLRVNNIKTKIIIETPAGQGSELLTNLHDFIAFYNNFTNEQKKYLGICLDTAHVWAAGYEISEAYEIICNKNANELIAIHLNNSIVAKGSNVDRHTTLFDSTNGKIPLNTFKHMLEIIKESKNKPMIILETPSLQLSKEIKWLYSI</sequence>
<dbReference type="EMBL" id="MN740139">
    <property type="protein sequence ID" value="QHT89333.1"/>
    <property type="molecule type" value="Genomic_DNA"/>
</dbReference>
<dbReference type="GO" id="GO:0008081">
    <property type="term" value="F:phosphoric diester hydrolase activity"/>
    <property type="evidence" value="ECO:0007669"/>
    <property type="project" value="TreeGrafter"/>
</dbReference>
<feature type="domain" description="Xylose isomerase-like TIM barrel" evidence="1">
    <location>
        <begin position="23"/>
        <end position="288"/>
    </location>
</feature>
<dbReference type="SMART" id="SM00518">
    <property type="entry name" value="AP2Ec"/>
    <property type="match status" value="1"/>
</dbReference>
<dbReference type="GO" id="GO:0003906">
    <property type="term" value="F:DNA-(apurinic or apyrimidinic site) endonuclease activity"/>
    <property type="evidence" value="ECO:0007669"/>
    <property type="project" value="TreeGrafter"/>
</dbReference>
<dbReference type="InterPro" id="IPR001719">
    <property type="entry name" value="AP_endonuc_2"/>
</dbReference>
<dbReference type="Pfam" id="PF01261">
    <property type="entry name" value="AP_endonuc_2"/>
    <property type="match status" value="1"/>
</dbReference>
<dbReference type="GO" id="GO:0003677">
    <property type="term" value="F:DNA binding"/>
    <property type="evidence" value="ECO:0007669"/>
    <property type="project" value="InterPro"/>
</dbReference>
<accession>A0A6C0IBE0</accession>
<evidence type="ECO:0000313" key="2">
    <source>
        <dbReference type="EMBL" id="QHT89333.1"/>
    </source>
</evidence>
<proteinExistence type="predicted"/>
<dbReference type="GO" id="GO:0006284">
    <property type="term" value="P:base-excision repair"/>
    <property type="evidence" value="ECO:0007669"/>
    <property type="project" value="TreeGrafter"/>
</dbReference>